<protein>
    <submittedName>
        <fullName evidence="7">LysE family transporter</fullName>
    </submittedName>
</protein>
<feature type="transmembrane region" description="Helical" evidence="6">
    <location>
        <begin position="6"/>
        <end position="28"/>
    </location>
</feature>
<keyword evidence="5 6" id="KW-0472">Membrane</keyword>
<comment type="caution">
    <text evidence="7">The sequence shown here is derived from an EMBL/GenBank/DDBJ whole genome shotgun (WGS) entry which is preliminary data.</text>
</comment>
<evidence type="ECO:0000313" key="8">
    <source>
        <dbReference type="Proteomes" id="UP001254848"/>
    </source>
</evidence>
<evidence type="ECO:0000256" key="6">
    <source>
        <dbReference type="SAM" id="Phobius"/>
    </source>
</evidence>
<feature type="transmembrane region" description="Helical" evidence="6">
    <location>
        <begin position="147"/>
        <end position="171"/>
    </location>
</feature>
<feature type="transmembrane region" description="Helical" evidence="6">
    <location>
        <begin position="40"/>
        <end position="68"/>
    </location>
</feature>
<dbReference type="RefSeq" id="WP_413781729.1">
    <property type="nucleotide sequence ID" value="NZ_JAUOZS010000001.1"/>
</dbReference>
<feature type="transmembrane region" description="Helical" evidence="6">
    <location>
        <begin position="74"/>
        <end position="91"/>
    </location>
</feature>
<keyword evidence="4 6" id="KW-1133">Transmembrane helix</keyword>
<feature type="transmembrane region" description="Helical" evidence="6">
    <location>
        <begin position="183"/>
        <end position="202"/>
    </location>
</feature>
<dbReference type="PANTHER" id="PTHR30086:SF20">
    <property type="entry name" value="ARGININE EXPORTER PROTEIN ARGO-RELATED"/>
    <property type="match status" value="1"/>
</dbReference>
<evidence type="ECO:0000256" key="3">
    <source>
        <dbReference type="ARBA" id="ARBA00022692"/>
    </source>
</evidence>
<keyword evidence="2" id="KW-1003">Cell membrane</keyword>
<organism evidence="7 8">
    <name type="scientific">Anaeroselena agilis</name>
    <dbReference type="NCBI Taxonomy" id="3063788"/>
    <lineage>
        <taxon>Bacteria</taxon>
        <taxon>Bacillati</taxon>
        <taxon>Bacillota</taxon>
        <taxon>Negativicutes</taxon>
        <taxon>Acetonemataceae</taxon>
        <taxon>Anaeroselena</taxon>
    </lineage>
</organism>
<proteinExistence type="predicted"/>
<dbReference type="EMBL" id="JAUOZS010000001">
    <property type="protein sequence ID" value="MDT8903269.1"/>
    <property type="molecule type" value="Genomic_DNA"/>
</dbReference>
<comment type="subcellular location">
    <subcellularLocation>
        <location evidence="1">Cell membrane</location>
        <topology evidence="1">Multi-pass membrane protein</topology>
    </subcellularLocation>
</comment>
<accession>A0ABU3P2J5</accession>
<name>A0ABU3P2J5_9FIRM</name>
<feature type="transmembrane region" description="Helical" evidence="6">
    <location>
        <begin position="111"/>
        <end position="135"/>
    </location>
</feature>
<keyword evidence="8" id="KW-1185">Reference proteome</keyword>
<evidence type="ECO:0000313" key="7">
    <source>
        <dbReference type="EMBL" id="MDT8903269.1"/>
    </source>
</evidence>
<dbReference type="Proteomes" id="UP001254848">
    <property type="component" value="Unassembled WGS sequence"/>
</dbReference>
<keyword evidence="3 6" id="KW-0812">Transmembrane</keyword>
<dbReference type="InterPro" id="IPR001123">
    <property type="entry name" value="LeuE-type"/>
</dbReference>
<evidence type="ECO:0000256" key="4">
    <source>
        <dbReference type="ARBA" id="ARBA00022989"/>
    </source>
</evidence>
<reference evidence="7 8" key="1">
    <citation type="submission" date="2023-07" db="EMBL/GenBank/DDBJ databases">
        <title>The novel representative of Negativicutes class, Anaeroselena agilis gen. nov. sp. nov.</title>
        <authorList>
            <person name="Prokofeva M.I."/>
            <person name="Elcheninov A.G."/>
            <person name="Klyukina A."/>
            <person name="Kublanov I.V."/>
            <person name="Frolov E.N."/>
            <person name="Podosokorskaya O.A."/>
        </authorList>
    </citation>
    <scope>NUCLEOTIDE SEQUENCE [LARGE SCALE GENOMIC DNA]</scope>
    <source>
        <strain evidence="7 8">4137-cl</strain>
    </source>
</reference>
<dbReference type="PANTHER" id="PTHR30086">
    <property type="entry name" value="ARGININE EXPORTER PROTEIN ARGO"/>
    <property type="match status" value="1"/>
</dbReference>
<sequence>MVSDLFFQGLVLGFSIAAPVGPIGVLCIRRTLAGGPLRGFVTGLGTATADAIYGLVAALGLTAVAAMLVDHQTYLRLGGGLFLCYLGWTAFRAAPARQAAAGIGGSLPGDYLSAFALTLTNPLTVLSFAAVFAGVGVGGGQDSRGAALLVLGVFAGSLLWWLILSGATGLLRAELGPSRLVWVNRLSGIVIAAFGLACLLSLA</sequence>
<gene>
    <name evidence="7" type="ORF">Q4T40_18700</name>
</gene>
<evidence type="ECO:0000256" key="1">
    <source>
        <dbReference type="ARBA" id="ARBA00004651"/>
    </source>
</evidence>
<evidence type="ECO:0000256" key="2">
    <source>
        <dbReference type="ARBA" id="ARBA00022475"/>
    </source>
</evidence>
<evidence type="ECO:0000256" key="5">
    <source>
        <dbReference type="ARBA" id="ARBA00023136"/>
    </source>
</evidence>
<dbReference type="Pfam" id="PF01810">
    <property type="entry name" value="LysE"/>
    <property type="match status" value="1"/>
</dbReference>